<dbReference type="EMBL" id="KN838545">
    <property type="protein sequence ID" value="KIK07849.1"/>
    <property type="molecule type" value="Genomic_DNA"/>
</dbReference>
<accession>A0A0C9Y1T2</accession>
<organism evidence="2 3">
    <name type="scientific">Laccaria amethystina LaAM-08-1</name>
    <dbReference type="NCBI Taxonomy" id="1095629"/>
    <lineage>
        <taxon>Eukaryota</taxon>
        <taxon>Fungi</taxon>
        <taxon>Dikarya</taxon>
        <taxon>Basidiomycota</taxon>
        <taxon>Agaricomycotina</taxon>
        <taxon>Agaricomycetes</taxon>
        <taxon>Agaricomycetidae</taxon>
        <taxon>Agaricales</taxon>
        <taxon>Agaricineae</taxon>
        <taxon>Hydnangiaceae</taxon>
        <taxon>Laccaria</taxon>
    </lineage>
</organism>
<dbReference type="OrthoDB" id="3066061at2759"/>
<proteinExistence type="predicted"/>
<dbReference type="Proteomes" id="UP000054477">
    <property type="component" value="Unassembled WGS sequence"/>
</dbReference>
<reference evidence="3" key="2">
    <citation type="submission" date="2015-01" db="EMBL/GenBank/DDBJ databases">
        <title>Evolutionary Origins and Diversification of the Mycorrhizal Mutualists.</title>
        <authorList>
            <consortium name="DOE Joint Genome Institute"/>
            <consortium name="Mycorrhizal Genomics Consortium"/>
            <person name="Kohler A."/>
            <person name="Kuo A."/>
            <person name="Nagy L.G."/>
            <person name="Floudas D."/>
            <person name="Copeland A."/>
            <person name="Barry K.W."/>
            <person name="Cichocki N."/>
            <person name="Veneault-Fourrey C."/>
            <person name="LaButti K."/>
            <person name="Lindquist E.A."/>
            <person name="Lipzen A."/>
            <person name="Lundell T."/>
            <person name="Morin E."/>
            <person name="Murat C."/>
            <person name="Riley R."/>
            <person name="Ohm R."/>
            <person name="Sun H."/>
            <person name="Tunlid A."/>
            <person name="Henrissat B."/>
            <person name="Grigoriev I.V."/>
            <person name="Hibbett D.S."/>
            <person name="Martin F."/>
        </authorList>
    </citation>
    <scope>NUCLEOTIDE SEQUENCE [LARGE SCALE GENOMIC DNA]</scope>
    <source>
        <strain evidence="3">LaAM-08-1</strain>
    </source>
</reference>
<dbReference type="AlphaFoldDB" id="A0A0C9Y1T2"/>
<dbReference type="HOGENOM" id="CLU_1321074_0_0_1"/>
<gene>
    <name evidence="2" type="ORF">K443DRAFT_622290</name>
</gene>
<reference evidence="2 3" key="1">
    <citation type="submission" date="2014-04" db="EMBL/GenBank/DDBJ databases">
        <authorList>
            <consortium name="DOE Joint Genome Institute"/>
            <person name="Kuo A."/>
            <person name="Kohler A."/>
            <person name="Nagy L.G."/>
            <person name="Floudas D."/>
            <person name="Copeland A."/>
            <person name="Barry K.W."/>
            <person name="Cichocki N."/>
            <person name="Veneault-Fourrey C."/>
            <person name="LaButti K."/>
            <person name="Lindquist E.A."/>
            <person name="Lipzen A."/>
            <person name="Lundell T."/>
            <person name="Morin E."/>
            <person name="Murat C."/>
            <person name="Sun H."/>
            <person name="Tunlid A."/>
            <person name="Henrissat B."/>
            <person name="Grigoriev I.V."/>
            <person name="Hibbett D.S."/>
            <person name="Martin F."/>
            <person name="Nordberg H.P."/>
            <person name="Cantor M.N."/>
            <person name="Hua S.X."/>
        </authorList>
    </citation>
    <scope>NUCLEOTIDE SEQUENCE [LARGE SCALE GENOMIC DNA]</scope>
    <source>
        <strain evidence="2 3">LaAM-08-1</strain>
    </source>
</reference>
<sequence>MPLSHNTTVRRGSSELGGFVGDFDHIGAGHPTGKPKPKSAPLSSVNPRKDHRSSIYPVATLRKRNEPPPLAQLKVHPSGQDYFDDINLSLLVVERKCLTPSSEISVFRATIAKHHDSRASITLHESLLLRRTQIFTYHQYVEENSKDYGELAERKERKPQASDVAHGSNFIWDGSRDEICDLRSRLWPARADDTYLWAITLEYGISPI</sequence>
<evidence type="ECO:0000256" key="1">
    <source>
        <dbReference type="SAM" id="MobiDB-lite"/>
    </source>
</evidence>
<evidence type="ECO:0000313" key="2">
    <source>
        <dbReference type="EMBL" id="KIK07849.1"/>
    </source>
</evidence>
<feature type="compositionally biased region" description="Polar residues" evidence="1">
    <location>
        <begin position="1"/>
        <end position="11"/>
    </location>
</feature>
<feature type="region of interest" description="Disordered" evidence="1">
    <location>
        <begin position="1"/>
        <end position="54"/>
    </location>
</feature>
<evidence type="ECO:0000313" key="3">
    <source>
        <dbReference type="Proteomes" id="UP000054477"/>
    </source>
</evidence>
<protein>
    <submittedName>
        <fullName evidence="2">Uncharacterized protein</fullName>
    </submittedName>
</protein>
<name>A0A0C9Y1T2_9AGAR</name>
<keyword evidence="3" id="KW-1185">Reference proteome</keyword>